<dbReference type="InterPro" id="IPR008269">
    <property type="entry name" value="Lon_proteolytic"/>
</dbReference>
<evidence type="ECO:0000256" key="1">
    <source>
        <dbReference type="PROSITE-ProRule" id="PRU01122"/>
    </source>
</evidence>
<reference evidence="3 4" key="1">
    <citation type="submission" date="2019-11" db="EMBL/GenBank/DDBJ databases">
        <title>Draft Genome Sequence of Plant Growth-Promoting Rhizosphere-Associated Bacteria.</title>
        <authorList>
            <person name="Vasilyev I.Y."/>
            <person name="Radchenko V."/>
            <person name="Ilnitskaya E.V."/>
        </authorList>
    </citation>
    <scope>NUCLEOTIDE SEQUENCE [LARGE SCALE GENOMIC DNA]</scope>
    <source>
        <strain evidence="3 4">VRA_01-1sq_f</strain>
    </source>
</reference>
<keyword evidence="1" id="KW-0645">Protease</keyword>
<gene>
    <name evidence="3" type="ORF">GKC33_10365</name>
</gene>
<comment type="similarity">
    <text evidence="1">Belongs to the peptidase S16 family.</text>
</comment>
<accession>A0A7X2MGN8</accession>
<dbReference type="InterPro" id="IPR014721">
    <property type="entry name" value="Ribsml_uS5_D2-typ_fold_subgr"/>
</dbReference>
<dbReference type="GO" id="GO:0004252">
    <property type="term" value="F:serine-type endopeptidase activity"/>
    <property type="evidence" value="ECO:0007669"/>
    <property type="project" value="UniProtKB-UniRule"/>
</dbReference>
<name>A0A7X2MGN8_9LACO</name>
<evidence type="ECO:0000313" key="4">
    <source>
        <dbReference type="Proteomes" id="UP000467635"/>
    </source>
</evidence>
<keyword evidence="1" id="KW-0720">Serine protease</keyword>
<dbReference type="EMBL" id="WKKX01000600">
    <property type="protein sequence ID" value="MSE09076.1"/>
    <property type="molecule type" value="Genomic_DNA"/>
</dbReference>
<evidence type="ECO:0000259" key="2">
    <source>
        <dbReference type="PROSITE" id="PS51786"/>
    </source>
</evidence>
<dbReference type="Gene3D" id="3.30.230.10">
    <property type="match status" value="1"/>
</dbReference>
<dbReference type="InterPro" id="IPR020568">
    <property type="entry name" value="Ribosomal_Su5_D2-typ_SF"/>
</dbReference>
<dbReference type="GO" id="GO:0006508">
    <property type="term" value="P:proteolysis"/>
    <property type="evidence" value="ECO:0007669"/>
    <property type="project" value="UniProtKB-KW"/>
</dbReference>
<sequence length="124" mass="13297">KISANMEGIGGPSAGLMLSLQMYSQLSKKDLLKGRDVAGTGTIDADGKVGDIGGIDKKVISASKAHAKIFFAPDNPVSKVVKKYDPNAKSNYEEAVETAKEIHTKMKIVPVRSFNDAVNYLENN</sequence>
<dbReference type="GO" id="GO:0005524">
    <property type="term" value="F:ATP binding"/>
    <property type="evidence" value="ECO:0007669"/>
    <property type="project" value="InterPro"/>
</dbReference>
<dbReference type="EC" id="3.4.21.53" evidence="1"/>
<dbReference type="Proteomes" id="UP000467635">
    <property type="component" value="Unassembled WGS sequence"/>
</dbReference>
<comment type="caution">
    <text evidence="3">The sequence shown here is derived from an EMBL/GenBank/DDBJ whole genome shotgun (WGS) entry which is preliminary data.</text>
</comment>
<feature type="non-terminal residue" evidence="3">
    <location>
        <position position="1"/>
    </location>
</feature>
<feature type="domain" description="Lon proteolytic" evidence="2">
    <location>
        <begin position="1"/>
        <end position="124"/>
    </location>
</feature>
<dbReference type="GO" id="GO:0004176">
    <property type="term" value="F:ATP-dependent peptidase activity"/>
    <property type="evidence" value="ECO:0007669"/>
    <property type="project" value="UniProtKB-UniRule"/>
</dbReference>
<evidence type="ECO:0000313" key="3">
    <source>
        <dbReference type="EMBL" id="MSE09076.1"/>
    </source>
</evidence>
<dbReference type="AlphaFoldDB" id="A0A7X2MGN8"/>
<dbReference type="InterPro" id="IPR027065">
    <property type="entry name" value="Lon_Prtase"/>
</dbReference>
<organism evidence="3 4">
    <name type="scientific">Ligilactobacillus salivarius</name>
    <dbReference type="NCBI Taxonomy" id="1624"/>
    <lineage>
        <taxon>Bacteria</taxon>
        <taxon>Bacillati</taxon>
        <taxon>Bacillota</taxon>
        <taxon>Bacilli</taxon>
        <taxon>Lactobacillales</taxon>
        <taxon>Lactobacillaceae</taxon>
        <taxon>Ligilactobacillus</taxon>
    </lineage>
</organism>
<dbReference type="PANTHER" id="PTHR10046">
    <property type="entry name" value="ATP DEPENDENT LON PROTEASE FAMILY MEMBER"/>
    <property type="match status" value="1"/>
</dbReference>
<protein>
    <recommendedName>
        <fullName evidence="1">endopeptidase La</fullName>
        <ecNumber evidence="1">3.4.21.53</ecNumber>
    </recommendedName>
</protein>
<dbReference type="PROSITE" id="PS51786">
    <property type="entry name" value="LON_PROTEOLYTIC"/>
    <property type="match status" value="1"/>
</dbReference>
<keyword evidence="1" id="KW-0378">Hydrolase</keyword>
<feature type="active site" evidence="1">
    <location>
        <position position="13"/>
    </location>
</feature>
<proteinExistence type="inferred from homology"/>
<comment type="catalytic activity">
    <reaction evidence="1">
        <text>Hydrolysis of proteins in presence of ATP.</text>
        <dbReference type="EC" id="3.4.21.53"/>
    </reaction>
</comment>
<dbReference type="Pfam" id="PF05362">
    <property type="entry name" value="Lon_C"/>
    <property type="match status" value="1"/>
</dbReference>
<feature type="active site" evidence="1">
    <location>
        <position position="58"/>
    </location>
</feature>
<dbReference type="SUPFAM" id="SSF54211">
    <property type="entry name" value="Ribosomal protein S5 domain 2-like"/>
    <property type="match status" value="1"/>
</dbReference>
<dbReference type="GO" id="GO:0030163">
    <property type="term" value="P:protein catabolic process"/>
    <property type="evidence" value="ECO:0007669"/>
    <property type="project" value="InterPro"/>
</dbReference>